<sequence>MHYYSSLFLVLITQEPSIFCFIQQTFNFVNKNLNHCEMELFS</sequence>
<dbReference type="AlphaFoldDB" id="A0A396J021"/>
<dbReference type="EMBL" id="PSQE01000003">
    <property type="protein sequence ID" value="RHN69705.1"/>
    <property type="molecule type" value="Genomic_DNA"/>
</dbReference>
<gene>
    <name evidence="1" type="ORF">MtrunA17_Chr3g0127691</name>
</gene>
<dbReference type="Proteomes" id="UP000265566">
    <property type="component" value="Chromosome 3"/>
</dbReference>
<accession>A0A396J021</accession>
<protein>
    <submittedName>
        <fullName evidence="1">Uncharacterized protein</fullName>
    </submittedName>
</protein>
<dbReference type="Gramene" id="rna18211">
    <property type="protein sequence ID" value="RHN69705.1"/>
    <property type="gene ID" value="gene18211"/>
</dbReference>
<comment type="caution">
    <text evidence="1">The sequence shown here is derived from an EMBL/GenBank/DDBJ whole genome shotgun (WGS) entry which is preliminary data.</text>
</comment>
<evidence type="ECO:0000313" key="1">
    <source>
        <dbReference type="EMBL" id="RHN69705.1"/>
    </source>
</evidence>
<proteinExistence type="predicted"/>
<reference evidence="1" key="1">
    <citation type="journal article" date="2018" name="Nat. Plants">
        <title>Whole-genome landscape of Medicago truncatula symbiotic genes.</title>
        <authorList>
            <person name="Pecrix Y."/>
            <person name="Gamas P."/>
            <person name="Carrere S."/>
        </authorList>
    </citation>
    <scope>NUCLEOTIDE SEQUENCE</scope>
    <source>
        <tissue evidence="1">Leaves</tissue>
    </source>
</reference>
<name>A0A396J021_MEDTR</name>
<organism evidence="1">
    <name type="scientific">Medicago truncatula</name>
    <name type="common">Barrel medic</name>
    <name type="synonym">Medicago tribuloides</name>
    <dbReference type="NCBI Taxonomy" id="3880"/>
    <lineage>
        <taxon>Eukaryota</taxon>
        <taxon>Viridiplantae</taxon>
        <taxon>Streptophyta</taxon>
        <taxon>Embryophyta</taxon>
        <taxon>Tracheophyta</taxon>
        <taxon>Spermatophyta</taxon>
        <taxon>Magnoliopsida</taxon>
        <taxon>eudicotyledons</taxon>
        <taxon>Gunneridae</taxon>
        <taxon>Pentapetalae</taxon>
        <taxon>rosids</taxon>
        <taxon>fabids</taxon>
        <taxon>Fabales</taxon>
        <taxon>Fabaceae</taxon>
        <taxon>Papilionoideae</taxon>
        <taxon>50 kb inversion clade</taxon>
        <taxon>NPAAA clade</taxon>
        <taxon>Hologalegina</taxon>
        <taxon>IRL clade</taxon>
        <taxon>Trifolieae</taxon>
        <taxon>Medicago</taxon>
    </lineage>
</organism>